<name>A0ABU0XHA7_9MICO</name>
<dbReference type="EC" id="3.4.13.-" evidence="1"/>
<protein>
    <submittedName>
        <fullName evidence="1">Membrane dipeptidase</fullName>
        <ecNumber evidence="1">3.4.13.-</ecNumber>
    </submittedName>
</protein>
<dbReference type="InterPro" id="IPR032466">
    <property type="entry name" value="Metal_Hydrolase"/>
</dbReference>
<keyword evidence="1" id="KW-0378">Hydrolase</keyword>
<dbReference type="SUPFAM" id="SSF51556">
    <property type="entry name" value="Metallo-dependent hydrolases"/>
    <property type="match status" value="1"/>
</dbReference>
<evidence type="ECO:0000313" key="1">
    <source>
        <dbReference type="EMBL" id="MDQ4213080.1"/>
    </source>
</evidence>
<gene>
    <name evidence="1" type="ORF">RBR11_04060</name>
</gene>
<dbReference type="PROSITE" id="PS51365">
    <property type="entry name" value="RENAL_DIPEPTIDASE_2"/>
    <property type="match status" value="1"/>
</dbReference>
<dbReference type="Proteomes" id="UP001230289">
    <property type="component" value="Unassembled WGS sequence"/>
</dbReference>
<proteinExistence type="predicted"/>
<accession>A0ABU0XHA7</accession>
<dbReference type="InterPro" id="IPR008257">
    <property type="entry name" value="Pept_M19"/>
</dbReference>
<keyword evidence="1" id="KW-0645">Protease</keyword>
<keyword evidence="1" id="KW-0224">Dipeptidase</keyword>
<evidence type="ECO:0000313" key="2">
    <source>
        <dbReference type="Proteomes" id="UP001230289"/>
    </source>
</evidence>
<reference evidence="1 2" key="1">
    <citation type="submission" date="2023-08" db="EMBL/GenBank/DDBJ databases">
        <title>Microbacterium sp. nov., isolated from a waste landfill.</title>
        <authorList>
            <person name="Wen W."/>
        </authorList>
    </citation>
    <scope>NUCLEOTIDE SEQUENCE [LARGE SCALE GENOMIC DNA]</scope>
    <source>
        <strain evidence="1 2">ASV81</strain>
    </source>
</reference>
<dbReference type="PANTHER" id="PTHR10443">
    <property type="entry name" value="MICROSOMAL DIPEPTIDASE"/>
    <property type="match status" value="1"/>
</dbReference>
<dbReference type="Pfam" id="PF01244">
    <property type="entry name" value="Peptidase_M19"/>
    <property type="match status" value="1"/>
</dbReference>
<dbReference type="PANTHER" id="PTHR10443:SF12">
    <property type="entry name" value="DIPEPTIDASE"/>
    <property type="match status" value="1"/>
</dbReference>
<keyword evidence="2" id="KW-1185">Reference proteome</keyword>
<comment type="caution">
    <text evidence="1">The sequence shown here is derived from an EMBL/GenBank/DDBJ whole genome shotgun (WGS) entry which is preliminary data.</text>
</comment>
<dbReference type="EMBL" id="JAVFCB010000002">
    <property type="protein sequence ID" value="MDQ4213080.1"/>
    <property type="molecule type" value="Genomic_DNA"/>
</dbReference>
<dbReference type="GO" id="GO:0016805">
    <property type="term" value="F:dipeptidase activity"/>
    <property type="evidence" value="ECO:0007669"/>
    <property type="project" value="UniProtKB-KW"/>
</dbReference>
<dbReference type="RefSeq" id="WP_308488023.1">
    <property type="nucleotide sequence ID" value="NZ_JAVFCB010000002.1"/>
</dbReference>
<sequence>MTAVDTSVKDDYLSRIPTADEEERARLLQRDAIILDTCGSVRPNNAAMIDDSIAILKQNHINAMALTLVAEEDDTRGAMNMIMKWNKLIRQHSHHLVKVQSAAEIRQAKEDGRIGIWYQFQNGRPFDDDEGNVELFRDMGVTQSQLTYNTRTFLGDGGSEPENAGLSNLGRRVIEEMNRVGILIDLAHSGDRTRLQTIEHSAMPVLMSHCATFGINGEQGNITDEILERANEKGGVISIPPLSLASGRIPTVADMGEHIEYALAKMGPSGVGFATDYPKGRPLIYEAAHLDENGYLHLQHDGTTKARVAKWEGRGHLMEYPWYQYAEGMTTYNEFPNLVRELVVRGLDDETILAVLGGNVLSLYEKVVG</sequence>
<organism evidence="1 2">
    <name type="scientific">Microbacterium capsulatum</name>
    <dbReference type="NCBI Taxonomy" id="3041921"/>
    <lineage>
        <taxon>Bacteria</taxon>
        <taxon>Bacillati</taxon>
        <taxon>Actinomycetota</taxon>
        <taxon>Actinomycetes</taxon>
        <taxon>Micrococcales</taxon>
        <taxon>Microbacteriaceae</taxon>
        <taxon>Microbacterium</taxon>
    </lineage>
</organism>
<dbReference type="Gene3D" id="3.20.20.140">
    <property type="entry name" value="Metal-dependent hydrolases"/>
    <property type="match status" value="1"/>
</dbReference>